<reference evidence="3 4" key="1">
    <citation type="journal article" date="2015" name="Genome Biol. Evol.">
        <title>Comparative Genomics of a Bacterivorous Green Alga Reveals Evolutionary Causalities and Consequences of Phago-Mixotrophic Mode of Nutrition.</title>
        <authorList>
            <person name="Burns J.A."/>
            <person name="Paasch A."/>
            <person name="Narechania A."/>
            <person name="Kim E."/>
        </authorList>
    </citation>
    <scope>NUCLEOTIDE SEQUENCE [LARGE SCALE GENOMIC DNA]</scope>
    <source>
        <strain evidence="3 4">PLY_AMNH</strain>
    </source>
</reference>
<dbReference type="EMBL" id="LGRX02010941">
    <property type="protein sequence ID" value="KAK3269454.1"/>
    <property type="molecule type" value="Genomic_DNA"/>
</dbReference>
<protein>
    <submittedName>
        <fullName evidence="3">Uncharacterized protein</fullName>
    </submittedName>
</protein>
<name>A0AAE0G0W7_9CHLO</name>
<sequence length="331" mass="36498">MLRMGYVLRTNSSQLQGLVFLQKDAGDKGREKSKATKKREREDAEDEEIIVKKAKAQEDQQQRDDKKVRLGEEKVRLAEEKARCIEQAVLLREHEMKVEVAESERKRSAEVAEELCQQLQKQVEQQLKLTAESAEERGRRMEREQHLALQIKKDEKHEDTVKGAFAANSELAKDAMNKQSAQLALMFNMYSQFTSLAAGRGAGGYSENAAAQEGMQACTQHLLGNAASGAGSKGGTAVLLMGSSHSEVTPEKKSKKLRKTGNEVRQFLGACNAEAKKTQVGLKSRDTDEVAEAGIELSVHRGIADGDIAPEEGEDGKSEKILELLTSWSAI</sequence>
<keyword evidence="1" id="KW-0175">Coiled coil</keyword>
<gene>
    <name evidence="3" type="ORF">CYMTET_22105</name>
</gene>
<feature type="region of interest" description="Disordered" evidence="2">
    <location>
        <begin position="26"/>
        <end position="67"/>
    </location>
</feature>
<evidence type="ECO:0000256" key="2">
    <source>
        <dbReference type="SAM" id="MobiDB-lite"/>
    </source>
</evidence>
<organism evidence="3 4">
    <name type="scientific">Cymbomonas tetramitiformis</name>
    <dbReference type="NCBI Taxonomy" id="36881"/>
    <lineage>
        <taxon>Eukaryota</taxon>
        <taxon>Viridiplantae</taxon>
        <taxon>Chlorophyta</taxon>
        <taxon>Pyramimonadophyceae</taxon>
        <taxon>Pyramimonadales</taxon>
        <taxon>Pyramimonadaceae</taxon>
        <taxon>Cymbomonas</taxon>
    </lineage>
</organism>
<accession>A0AAE0G0W7</accession>
<feature type="compositionally biased region" description="Basic and acidic residues" evidence="2">
    <location>
        <begin position="26"/>
        <end position="42"/>
    </location>
</feature>
<dbReference type="AlphaFoldDB" id="A0AAE0G0W7"/>
<evidence type="ECO:0000313" key="4">
    <source>
        <dbReference type="Proteomes" id="UP001190700"/>
    </source>
</evidence>
<proteinExistence type="predicted"/>
<feature type="compositionally biased region" description="Basic and acidic residues" evidence="2">
    <location>
        <begin position="49"/>
        <end position="67"/>
    </location>
</feature>
<evidence type="ECO:0000313" key="3">
    <source>
        <dbReference type="EMBL" id="KAK3269454.1"/>
    </source>
</evidence>
<comment type="caution">
    <text evidence="3">The sequence shown here is derived from an EMBL/GenBank/DDBJ whole genome shotgun (WGS) entry which is preliminary data.</text>
</comment>
<feature type="coiled-coil region" evidence="1">
    <location>
        <begin position="109"/>
        <end position="144"/>
    </location>
</feature>
<evidence type="ECO:0000256" key="1">
    <source>
        <dbReference type="SAM" id="Coils"/>
    </source>
</evidence>
<keyword evidence="4" id="KW-1185">Reference proteome</keyword>
<dbReference type="Proteomes" id="UP001190700">
    <property type="component" value="Unassembled WGS sequence"/>
</dbReference>